<dbReference type="OrthoDB" id="323926at2"/>
<dbReference type="RefSeq" id="WP_093941979.1">
    <property type="nucleotide sequence ID" value="NZ_CP022521.1"/>
</dbReference>
<dbReference type="NCBIfam" id="TIGR01686">
    <property type="entry name" value="FkbH"/>
    <property type="match status" value="1"/>
</dbReference>
<sequence length="562" mass="60841">MNSGHGGGELLSIALAGTFTLAGVERTLRWLSEQIGRHGEVRTAPHGQLLEPLKDPEGLLRTHTGVNLLLIRPEDMLRRADSPAPSDAVHDVTPGAEAAAEETVAALISAASASAARMWLVAVTPPSPHAAARPAVARWIAEITRRVESAVRQAAGMRLLDLAEARRIYAVTEVHDEHGDALAHLPYTEEYLAATAMAAIRAAVTIDRPPVKVIVLDCDNTLWSGRCGEDGPSGVDVSAPYLRLQRFMLAQRANGRLLCLCSRNEEADVRAVFAARPEMPLTFDAVTAWRFGWGPKPSALRELSAELGLALDSMVFVDDDPVECAAVRDQLPAVTVVELPADAEEIPDLLEHEWVFDQLTTTEEDRLRAESYTAEAGRRDLSARSESYADFLERCRIEVAFPPLDESALERAAQLTSRTTQFTLSGVVYSVSELRAHLADGGEAWTIRVRDRFGDYGTVGLIVASRRDGGLFLHALLLSCRVLNRGVDRQVRAFLADLVRSRGIPSLHLAFRATGRNAPARAFVAAMVDVPASSADGRPRELVVPADRLDDAEPGGGAHAAR</sequence>
<dbReference type="InterPro" id="IPR010037">
    <property type="entry name" value="FkbH_domain"/>
</dbReference>
<dbReference type="KEGG" id="ahg:AHOG_15325"/>
<dbReference type="InterPro" id="IPR023214">
    <property type="entry name" value="HAD_sf"/>
</dbReference>
<name>A0A221W4W1_9PSEU</name>
<protein>
    <submittedName>
        <fullName evidence="1">Uncharacterized protein</fullName>
    </submittedName>
</protein>
<dbReference type="Gene3D" id="3.40.50.1000">
    <property type="entry name" value="HAD superfamily/HAD-like"/>
    <property type="match status" value="1"/>
</dbReference>
<dbReference type="AlphaFoldDB" id="A0A221W4W1"/>
<dbReference type="Gene3D" id="3.40.50.1110">
    <property type="entry name" value="SGNH hydrolase"/>
    <property type="match status" value="1"/>
</dbReference>
<dbReference type="InterPro" id="IPR010033">
    <property type="entry name" value="HAD_SF_ppase_IIIC"/>
</dbReference>
<dbReference type="Proteomes" id="UP000204221">
    <property type="component" value="Chromosome"/>
</dbReference>
<dbReference type="NCBIfam" id="TIGR01681">
    <property type="entry name" value="HAD-SF-IIIC"/>
    <property type="match status" value="1"/>
</dbReference>
<gene>
    <name evidence="1" type="ORF">AHOG_15325</name>
</gene>
<dbReference type="InterPro" id="IPR036412">
    <property type="entry name" value="HAD-like_sf"/>
</dbReference>
<reference evidence="1 2" key="1">
    <citation type="submission" date="2017-07" db="EMBL/GenBank/DDBJ databases">
        <title>Complete genome sequence of Actinoalloteichus hoggarensis DSM 45943, type strain of Actinoalloteichus hoggarensis.</title>
        <authorList>
            <person name="Ruckert C."/>
            <person name="Nouioui I."/>
            <person name="Willmese J."/>
            <person name="van Wezel G."/>
            <person name="Klenk H.-P."/>
            <person name="Kalinowski J."/>
            <person name="Zotchev S.B."/>
        </authorList>
    </citation>
    <scope>NUCLEOTIDE SEQUENCE [LARGE SCALE GENOMIC DNA]</scope>
    <source>
        <strain evidence="1 2">DSM 45943</strain>
    </source>
</reference>
<dbReference type="SUPFAM" id="SSF56784">
    <property type="entry name" value="HAD-like"/>
    <property type="match status" value="1"/>
</dbReference>
<keyword evidence="2" id="KW-1185">Reference proteome</keyword>
<dbReference type="InterPro" id="IPR036514">
    <property type="entry name" value="SGNH_hydro_sf"/>
</dbReference>
<evidence type="ECO:0000313" key="2">
    <source>
        <dbReference type="Proteomes" id="UP000204221"/>
    </source>
</evidence>
<evidence type="ECO:0000313" key="1">
    <source>
        <dbReference type="EMBL" id="ASO20691.1"/>
    </source>
</evidence>
<proteinExistence type="predicted"/>
<dbReference type="EMBL" id="CP022521">
    <property type="protein sequence ID" value="ASO20691.1"/>
    <property type="molecule type" value="Genomic_DNA"/>
</dbReference>
<accession>A0A221W4W1</accession>
<organism evidence="1 2">
    <name type="scientific">Actinoalloteichus hoggarensis</name>
    <dbReference type="NCBI Taxonomy" id="1470176"/>
    <lineage>
        <taxon>Bacteria</taxon>
        <taxon>Bacillati</taxon>
        <taxon>Actinomycetota</taxon>
        <taxon>Actinomycetes</taxon>
        <taxon>Pseudonocardiales</taxon>
        <taxon>Pseudonocardiaceae</taxon>
        <taxon>Actinoalloteichus</taxon>
    </lineage>
</organism>